<evidence type="ECO:0000313" key="4">
    <source>
        <dbReference type="Proteomes" id="UP001604277"/>
    </source>
</evidence>
<evidence type="ECO:0000259" key="2">
    <source>
        <dbReference type="Pfam" id="PF26130"/>
    </source>
</evidence>
<feature type="compositionally biased region" description="Polar residues" evidence="1">
    <location>
        <begin position="228"/>
        <end position="249"/>
    </location>
</feature>
<feature type="region of interest" description="Disordered" evidence="1">
    <location>
        <begin position="220"/>
        <end position="250"/>
    </location>
</feature>
<dbReference type="Proteomes" id="UP001604277">
    <property type="component" value="Unassembled WGS sequence"/>
</dbReference>
<keyword evidence="4" id="KW-1185">Reference proteome</keyword>
<evidence type="ECO:0000256" key="1">
    <source>
        <dbReference type="SAM" id="MobiDB-lite"/>
    </source>
</evidence>
<comment type="caution">
    <text evidence="3">The sequence shown here is derived from an EMBL/GenBank/DDBJ whole genome shotgun (WGS) entry which is preliminary data.</text>
</comment>
<organism evidence="3 4">
    <name type="scientific">Forsythia ovata</name>
    <dbReference type="NCBI Taxonomy" id="205694"/>
    <lineage>
        <taxon>Eukaryota</taxon>
        <taxon>Viridiplantae</taxon>
        <taxon>Streptophyta</taxon>
        <taxon>Embryophyta</taxon>
        <taxon>Tracheophyta</taxon>
        <taxon>Spermatophyta</taxon>
        <taxon>Magnoliopsida</taxon>
        <taxon>eudicotyledons</taxon>
        <taxon>Gunneridae</taxon>
        <taxon>Pentapetalae</taxon>
        <taxon>asterids</taxon>
        <taxon>lamiids</taxon>
        <taxon>Lamiales</taxon>
        <taxon>Oleaceae</taxon>
        <taxon>Forsythieae</taxon>
        <taxon>Forsythia</taxon>
    </lineage>
</organism>
<sequence length="406" mass="46352">MLRGDYPGPDYGEYNTEQFTIRLFYGGSFLTKDGNTVYEGGKVDYIDNCYASYFSTFTLDRVMNVMKIPLPMGYAYRRSRLNLTHGLMRLSTDQHVAEMLQDIGPTRTVDMYLIPPLVPHYLPWDYSITSDEHIPEPDVEKRKGVVITDLEDGTVLEPLLTSRLVGATEVEEISSEKEMSSEESDEEWDFNWMGKPESHVVITELDDETEVQDQTTYDVPTGVEPQVDQPNVTTGIEPQVDQPNVTTGVQDEHCNEHTSPFQYNENFDFNWDEPIVNESDEGDNNSDEPIVDQSDHIDFNLEEPGLETVGDEHATEQPVQQDTEQLECNWDEPAVDNVQSDYGLSDELESLNSDEEADEPRRRVREPIFNPKTDMSDPRFALGFARRYLGGFMGFATIFARKCLKK</sequence>
<protein>
    <recommendedName>
        <fullName evidence="2">PB1-like domain-containing protein</fullName>
    </recommendedName>
</protein>
<reference evidence="4" key="1">
    <citation type="submission" date="2024-07" db="EMBL/GenBank/DDBJ databases">
        <title>Two chromosome-level genome assemblies of Korean endemic species Abeliophyllum distichum and Forsythia ovata (Oleaceae).</title>
        <authorList>
            <person name="Jang H."/>
        </authorList>
    </citation>
    <scope>NUCLEOTIDE SEQUENCE [LARGE SCALE GENOMIC DNA]</scope>
</reference>
<dbReference type="AlphaFoldDB" id="A0ABD1P7G7"/>
<proteinExistence type="predicted"/>
<dbReference type="EMBL" id="JBFOLJ010000021">
    <property type="protein sequence ID" value="KAL2459826.1"/>
    <property type="molecule type" value="Genomic_DNA"/>
</dbReference>
<feature type="domain" description="PB1-like" evidence="2">
    <location>
        <begin position="17"/>
        <end position="102"/>
    </location>
</feature>
<accession>A0ABD1P7G7</accession>
<name>A0ABD1P7G7_9LAMI</name>
<dbReference type="Pfam" id="PF26130">
    <property type="entry name" value="PB1-like"/>
    <property type="match status" value="1"/>
</dbReference>
<gene>
    <name evidence="3" type="ORF">Fot_54570</name>
</gene>
<evidence type="ECO:0000313" key="3">
    <source>
        <dbReference type="EMBL" id="KAL2459826.1"/>
    </source>
</evidence>
<dbReference type="InterPro" id="IPR058594">
    <property type="entry name" value="PB1-like_dom_pln"/>
</dbReference>